<evidence type="ECO:0000313" key="4">
    <source>
        <dbReference type="Proteomes" id="UP001202248"/>
    </source>
</evidence>
<comment type="caution">
    <text evidence="3">The sequence shown here is derived from an EMBL/GenBank/DDBJ whole genome shotgun (WGS) entry which is preliminary data.</text>
</comment>
<evidence type="ECO:0000259" key="1">
    <source>
        <dbReference type="Pfam" id="PF07583"/>
    </source>
</evidence>
<accession>A0ABS9SGL5</accession>
<evidence type="ECO:0000313" key="3">
    <source>
        <dbReference type="EMBL" id="MCH5597497.1"/>
    </source>
</evidence>
<feature type="domain" description="DUF1549" evidence="1">
    <location>
        <begin position="163"/>
        <end position="244"/>
    </location>
</feature>
<sequence length="265" mass="29434">MSCRLFILIVGTAFLYSCAPSLPDDVETAYNMLPKKVEFNKHVKPILSDKCFACHGPDKASQKAGLRLDIADAAYAELPETPGKRAIVPGSLRKSELFKRIITDDPDLIMPDPSSHLTLSAHEKAVLVKWIEDGAEYKPHWAFIKPEEHEIPDVADEDRVVNPIDNFIINRLEQENLSLSPEADKAILLRRVSLDLTGLPPTIAETEDFLKDKSANAYEKQVDRLMASPHYGERIAVDWLDAAATPIRTGIPSIRLETCRPGAIG</sequence>
<dbReference type="InterPro" id="IPR011444">
    <property type="entry name" value="DUF1549"/>
</dbReference>
<keyword evidence="4" id="KW-1185">Reference proteome</keyword>
<dbReference type="PROSITE" id="PS51257">
    <property type="entry name" value="PROKAR_LIPOPROTEIN"/>
    <property type="match status" value="1"/>
</dbReference>
<reference evidence="3 4" key="1">
    <citation type="submission" date="2022-02" db="EMBL/GenBank/DDBJ databases">
        <authorList>
            <person name="Min J."/>
        </authorList>
    </citation>
    <scope>NUCLEOTIDE SEQUENCE [LARGE SCALE GENOMIC DNA]</scope>
    <source>
        <strain evidence="3 4">GR10-1</strain>
    </source>
</reference>
<dbReference type="InterPro" id="IPR036909">
    <property type="entry name" value="Cyt_c-like_dom_sf"/>
</dbReference>
<dbReference type="Pfam" id="PF07583">
    <property type="entry name" value="PSCyt2"/>
    <property type="match status" value="1"/>
</dbReference>
<dbReference type="EMBL" id="JAKWBL010000001">
    <property type="protein sequence ID" value="MCH5597497.1"/>
    <property type="molecule type" value="Genomic_DNA"/>
</dbReference>
<dbReference type="Proteomes" id="UP001202248">
    <property type="component" value="Unassembled WGS sequence"/>
</dbReference>
<dbReference type="PANTHER" id="PTHR35889:SF3">
    <property type="entry name" value="F-BOX DOMAIN-CONTAINING PROTEIN"/>
    <property type="match status" value="1"/>
</dbReference>
<name>A0ABS9SGL5_9BACT</name>
<dbReference type="PANTHER" id="PTHR35889">
    <property type="entry name" value="CYCLOINULO-OLIGOSACCHARIDE FRUCTANOTRANSFERASE-RELATED"/>
    <property type="match status" value="1"/>
</dbReference>
<dbReference type="Pfam" id="PF07635">
    <property type="entry name" value="PSCyt1"/>
    <property type="match status" value="1"/>
</dbReference>
<organism evidence="3 4">
    <name type="scientific">Niabella ginsengisoli</name>
    <dbReference type="NCBI Taxonomy" id="522298"/>
    <lineage>
        <taxon>Bacteria</taxon>
        <taxon>Pseudomonadati</taxon>
        <taxon>Bacteroidota</taxon>
        <taxon>Chitinophagia</taxon>
        <taxon>Chitinophagales</taxon>
        <taxon>Chitinophagaceae</taxon>
        <taxon>Niabella</taxon>
    </lineage>
</organism>
<proteinExistence type="predicted"/>
<dbReference type="InterPro" id="IPR011429">
    <property type="entry name" value="Cyt_c_Planctomycete-type"/>
</dbReference>
<dbReference type="SUPFAM" id="SSF46626">
    <property type="entry name" value="Cytochrome c"/>
    <property type="match status" value="1"/>
</dbReference>
<evidence type="ECO:0000259" key="2">
    <source>
        <dbReference type="Pfam" id="PF07635"/>
    </source>
</evidence>
<gene>
    <name evidence="3" type="ORF">MKP09_06045</name>
</gene>
<feature type="domain" description="Cytochrome C Planctomycete-type" evidence="2">
    <location>
        <begin position="51"/>
        <end position="111"/>
    </location>
</feature>
<protein>
    <submittedName>
        <fullName evidence="3">DUF1549 domain-containing protein</fullName>
    </submittedName>
</protein>